<keyword evidence="2" id="KW-1185">Reference proteome</keyword>
<proteinExistence type="predicted"/>
<gene>
    <name evidence="1" type="ORF">FHS49_001661</name>
</gene>
<protein>
    <submittedName>
        <fullName evidence="1">Uncharacterized protein</fullName>
    </submittedName>
</protein>
<evidence type="ECO:0000313" key="1">
    <source>
        <dbReference type="EMBL" id="MBB5685653.1"/>
    </source>
</evidence>
<dbReference type="Proteomes" id="UP000549617">
    <property type="component" value="Unassembled WGS sequence"/>
</dbReference>
<organism evidence="1 2">
    <name type="scientific">Sphingobium boeckii</name>
    <dbReference type="NCBI Taxonomy" id="1082345"/>
    <lineage>
        <taxon>Bacteria</taxon>
        <taxon>Pseudomonadati</taxon>
        <taxon>Pseudomonadota</taxon>
        <taxon>Alphaproteobacteria</taxon>
        <taxon>Sphingomonadales</taxon>
        <taxon>Sphingomonadaceae</taxon>
        <taxon>Sphingobium</taxon>
    </lineage>
</organism>
<sequence length="66" mass="7471">MNQTSQHSIEIAHEVFGVGFDVRIKPPLADKDWDREFATYREARGWAGGLRMTHGWKIIDRTGGAS</sequence>
<comment type="caution">
    <text evidence="1">The sequence shown here is derived from an EMBL/GenBank/DDBJ whole genome shotgun (WGS) entry which is preliminary data.</text>
</comment>
<evidence type="ECO:0000313" key="2">
    <source>
        <dbReference type="Proteomes" id="UP000549617"/>
    </source>
</evidence>
<reference evidence="1 2" key="1">
    <citation type="submission" date="2020-08" db="EMBL/GenBank/DDBJ databases">
        <title>Genomic Encyclopedia of Type Strains, Phase IV (KMG-IV): sequencing the most valuable type-strain genomes for metagenomic binning, comparative biology and taxonomic classification.</title>
        <authorList>
            <person name="Goeker M."/>
        </authorList>
    </citation>
    <scope>NUCLEOTIDE SEQUENCE [LARGE SCALE GENOMIC DNA]</scope>
    <source>
        <strain evidence="1 2">DSM 25079</strain>
    </source>
</reference>
<dbReference type="RefSeq" id="WP_184017147.1">
    <property type="nucleotide sequence ID" value="NZ_JACIJC010000002.1"/>
</dbReference>
<dbReference type="AlphaFoldDB" id="A0A7W9EDU8"/>
<name>A0A7W9EDU8_9SPHN</name>
<accession>A0A7W9EDU8</accession>
<dbReference type="EMBL" id="JACIJC010000002">
    <property type="protein sequence ID" value="MBB5685653.1"/>
    <property type="molecule type" value="Genomic_DNA"/>
</dbReference>